<evidence type="ECO:0000313" key="3">
    <source>
        <dbReference type="Proteomes" id="UP001303373"/>
    </source>
</evidence>
<evidence type="ECO:0000256" key="1">
    <source>
        <dbReference type="SAM" id="MobiDB-lite"/>
    </source>
</evidence>
<organism evidence="2 3">
    <name type="scientific">Acrodontium crateriforme</name>
    <dbReference type="NCBI Taxonomy" id="150365"/>
    <lineage>
        <taxon>Eukaryota</taxon>
        <taxon>Fungi</taxon>
        <taxon>Dikarya</taxon>
        <taxon>Ascomycota</taxon>
        <taxon>Pezizomycotina</taxon>
        <taxon>Dothideomycetes</taxon>
        <taxon>Dothideomycetidae</taxon>
        <taxon>Mycosphaerellales</taxon>
        <taxon>Teratosphaeriaceae</taxon>
        <taxon>Acrodontium</taxon>
    </lineage>
</organism>
<dbReference type="Proteomes" id="UP001303373">
    <property type="component" value="Chromosome 14"/>
</dbReference>
<dbReference type="EMBL" id="CP138593">
    <property type="protein sequence ID" value="WPH04999.1"/>
    <property type="molecule type" value="Genomic_DNA"/>
</dbReference>
<accession>A0AAQ3MAY0</accession>
<dbReference type="AlphaFoldDB" id="A0AAQ3MAY0"/>
<gene>
    <name evidence="2" type="ORF">R9X50_00789700</name>
</gene>
<protein>
    <submittedName>
        <fullName evidence="2">Uncharacterized protein</fullName>
    </submittedName>
</protein>
<feature type="region of interest" description="Disordered" evidence="1">
    <location>
        <begin position="1"/>
        <end position="20"/>
    </location>
</feature>
<feature type="region of interest" description="Disordered" evidence="1">
    <location>
        <begin position="201"/>
        <end position="240"/>
    </location>
</feature>
<name>A0AAQ3MAY0_9PEZI</name>
<evidence type="ECO:0000313" key="2">
    <source>
        <dbReference type="EMBL" id="WPH04999.1"/>
    </source>
</evidence>
<keyword evidence="3" id="KW-1185">Reference proteome</keyword>
<proteinExistence type="predicted"/>
<feature type="compositionally biased region" description="Basic and acidic residues" evidence="1">
    <location>
        <begin position="36"/>
        <end position="51"/>
    </location>
</feature>
<feature type="region of interest" description="Disordered" evidence="1">
    <location>
        <begin position="32"/>
        <end position="51"/>
    </location>
</feature>
<reference evidence="2 3" key="1">
    <citation type="submission" date="2023-11" db="EMBL/GenBank/DDBJ databases">
        <title>An acidophilic fungus is an integral part of prey digestion in a carnivorous sundew plant.</title>
        <authorList>
            <person name="Tsai I.J."/>
        </authorList>
    </citation>
    <scope>NUCLEOTIDE SEQUENCE [LARGE SCALE GENOMIC DNA]</scope>
    <source>
        <strain evidence="2">169a</strain>
    </source>
</reference>
<sequence length="240" mass="25618">MADSSKSEKTPSNVGIREQALPAVQSNAQIAAAQRGARDLQAKTNKLRDPAERQRMLQEAYDREIALHGDTKLARRLQSGAWQGAAGGVGIGGGIAMGLGATVGTLVGGVVAVPTTALGGIIGTGVGAIHGPWFTLKKGGNKDSTGNLTPEQVRAAQEAADQSEWESKEARLQVQKEVQMRNLPEGFERKRPRKLECRNALNAVNGSVAQPANRDDDVHNMSRRKPRKLELRSGMVKGDK</sequence>